<sequence length="321" mass="36796">MSTAATAKLINAVNKYIGDNYATIDAVNEAIESKAFDIERNLNNNLDFNLDQIRDNYATVDECDEKYALKTDITKIDMTEYPTVDEVNEALSNYVLKSDLNENYLNKSQAEEQFVNEDELAYELDKYVMKDELPTVDLTPYVLKSEVINKYVPTTTFSGYIKSADEKYRLKDDLSVNAFIDLPIEHKVPEGAYDFSGETAFAEFHEGAQLEGYAIVWNDETKDYIHQDFSITFHTEQIDDNRHIYNTIISSDVEGFRWNEKTNMFYAVGDVEIAVHLNSAKLYVEDSFALKTENEQLKTKINELESIITSLTARIEALESR</sequence>
<dbReference type="Proteomes" id="UP001470230">
    <property type="component" value="Unassembled WGS sequence"/>
</dbReference>
<name>A0ABR2HH89_9EUKA</name>
<organism evidence="2 3">
    <name type="scientific">Tritrichomonas musculus</name>
    <dbReference type="NCBI Taxonomy" id="1915356"/>
    <lineage>
        <taxon>Eukaryota</taxon>
        <taxon>Metamonada</taxon>
        <taxon>Parabasalia</taxon>
        <taxon>Tritrichomonadida</taxon>
        <taxon>Tritrichomonadidae</taxon>
        <taxon>Tritrichomonas</taxon>
    </lineage>
</organism>
<accession>A0ABR2HH89</accession>
<reference evidence="2 3" key="1">
    <citation type="submission" date="2024-04" db="EMBL/GenBank/DDBJ databases">
        <title>Tritrichomonas musculus Genome.</title>
        <authorList>
            <person name="Alves-Ferreira E."/>
            <person name="Grigg M."/>
            <person name="Lorenzi H."/>
            <person name="Galac M."/>
        </authorList>
    </citation>
    <scope>NUCLEOTIDE SEQUENCE [LARGE SCALE GENOMIC DNA]</scope>
    <source>
        <strain evidence="2 3">EAF2021</strain>
    </source>
</reference>
<evidence type="ECO:0000313" key="2">
    <source>
        <dbReference type="EMBL" id="KAK8847180.1"/>
    </source>
</evidence>
<evidence type="ECO:0000313" key="3">
    <source>
        <dbReference type="Proteomes" id="UP001470230"/>
    </source>
</evidence>
<evidence type="ECO:0000256" key="1">
    <source>
        <dbReference type="SAM" id="Coils"/>
    </source>
</evidence>
<dbReference type="EMBL" id="JAPFFF010000028">
    <property type="protein sequence ID" value="KAK8847180.1"/>
    <property type="molecule type" value="Genomic_DNA"/>
</dbReference>
<keyword evidence="3" id="KW-1185">Reference proteome</keyword>
<protein>
    <submittedName>
        <fullName evidence="2">Uncharacterized protein</fullName>
    </submittedName>
</protein>
<comment type="caution">
    <text evidence="2">The sequence shown here is derived from an EMBL/GenBank/DDBJ whole genome shotgun (WGS) entry which is preliminary data.</text>
</comment>
<proteinExistence type="predicted"/>
<keyword evidence="1" id="KW-0175">Coiled coil</keyword>
<feature type="coiled-coil region" evidence="1">
    <location>
        <begin position="287"/>
        <end position="321"/>
    </location>
</feature>
<gene>
    <name evidence="2" type="ORF">M9Y10_019763</name>
</gene>